<dbReference type="InterPro" id="IPR011546">
    <property type="entry name" value="Pept_M41_FtsH_extracell"/>
</dbReference>
<keyword evidence="12" id="KW-1185">Reference proteome</keyword>
<keyword evidence="7" id="KW-0067">ATP-binding</keyword>
<evidence type="ECO:0000313" key="11">
    <source>
        <dbReference type="EMBL" id="EFN79633.1"/>
    </source>
</evidence>
<dbReference type="OMA" id="GDKKEAM"/>
<comment type="cofactor">
    <cofactor evidence="1">
        <name>Zn(2+)</name>
        <dbReference type="ChEBI" id="CHEBI:29105"/>
    </cofactor>
</comment>
<evidence type="ECO:0000256" key="4">
    <source>
        <dbReference type="ARBA" id="ARBA00022741"/>
    </source>
</evidence>
<dbReference type="Gene3D" id="3.40.1690.20">
    <property type="match status" value="1"/>
</dbReference>
<keyword evidence="8" id="KW-0482">Metalloprotease</keyword>
<dbReference type="PANTHER" id="PTHR43655">
    <property type="entry name" value="ATP-DEPENDENT PROTEASE"/>
    <property type="match status" value="1"/>
</dbReference>
<keyword evidence="2" id="KW-0645">Protease</keyword>
<reference evidence="11 12" key="1">
    <citation type="journal article" date="2010" name="Science">
        <title>Genomic comparison of the ants Camponotus floridanus and Harpegnathos saltator.</title>
        <authorList>
            <person name="Bonasio R."/>
            <person name="Zhang G."/>
            <person name="Ye C."/>
            <person name="Mutti N.S."/>
            <person name="Fang X."/>
            <person name="Qin N."/>
            <person name="Donahue G."/>
            <person name="Yang P."/>
            <person name="Li Q."/>
            <person name="Li C."/>
            <person name="Zhang P."/>
            <person name="Huang Z."/>
            <person name="Berger S.L."/>
            <person name="Reinberg D."/>
            <person name="Wang J."/>
            <person name="Liebig J."/>
        </authorList>
    </citation>
    <scope>NUCLEOTIDE SEQUENCE [LARGE SCALE GENOMIC DNA]</scope>
    <source>
        <strain evidence="11 12">R22 G/1</strain>
    </source>
</reference>
<dbReference type="EMBL" id="GL451253">
    <property type="protein sequence ID" value="EFN79633.1"/>
    <property type="molecule type" value="Genomic_DNA"/>
</dbReference>
<feature type="compositionally biased region" description="Low complexity" evidence="9">
    <location>
        <begin position="89"/>
        <end position="105"/>
    </location>
</feature>
<evidence type="ECO:0000256" key="7">
    <source>
        <dbReference type="ARBA" id="ARBA00022840"/>
    </source>
</evidence>
<evidence type="ECO:0000313" key="12">
    <source>
        <dbReference type="Proteomes" id="UP000008237"/>
    </source>
</evidence>
<dbReference type="FunFam" id="3.40.1690.20:FF:000001">
    <property type="entry name" value="AFG3-like AAA ATPase 2"/>
    <property type="match status" value="1"/>
</dbReference>
<dbReference type="Proteomes" id="UP000008237">
    <property type="component" value="Unassembled WGS sequence"/>
</dbReference>
<dbReference type="Pfam" id="PF06480">
    <property type="entry name" value="FtsH_ext"/>
    <property type="match status" value="1"/>
</dbReference>
<keyword evidence="5" id="KW-0378">Hydrolase</keyword>
<dbReference type="GO" id="GO:0005524">
    <property type="term" value="F:ATP binding"/>
    <property type="evidence" value="ECO:0007669"/>
    <property type="project" value="UniProtKB-KW"/>
</dbReference>
<dbReference type="GO" id="GO:0004222">
    <property type="term" value="F:metalloendopeptidase activity"/>
    <property type="evidence" value="ECO:0007669"/>
    <property type="project" value="InterPro"/>
</dbReference>
<evidence type="ECO:0000256" key="5">
    <source>
        <dbReference type="ARBA" id="ARBA00022801"/>
    </source>
</evidence>
<name>E2BXE6_HARSA</name>
<evidence type="ECO:0000256" key="6">
    <source>
        <dbReference type="ARBA" id="ARBA00022833"/>
    </source>
</evidence>
<dbReference type="GO" id="GO:0034982">
    <property type="term" value="P:mitochondrial protein processing"/>
    <property type="evidence" value="ECO:0007669"/>
    <property type="project" value="TreeGrafter"/>
</dbReference>
<dbReference type="PANTHER" id="PTHR43655:SF2">
    <property type="entry name" value="AFG3 LIKE MATRIX AAA PEPTIDASE SUBUNIT 2, ISOFORM A"/>
    <property type="match status" value="1"/>
</dbReference>
<dbReference type="InParanoid" id="E2BXE6"/>
<keyword evidence="3" id="KW-0479">Metal-binding</keyword>
<dbReference type="GO" id="GO:0004176">
    <property type="term" value="F:ATP-dependent peptidase activity"/>
    <property type="evidence" value="ECO:0007669"/>
    <property type="project" value="InterPro"/>
</dbReference>
<evidence type="ECO:0000256" key="2">
    <source>
        <dbReference type="ARBA" id="ARBA00022670"/>
    </source>
</evidence>
<protein>
    <submittedName>
        <fullName evidence="11">AFG3-like protein 2</fullName>
    </submittedName>
</protein>
<evidence type="ECO:0000256" key="9">
    <source>
        <dbReference type="SAM" id="MobiDB-lite"/>
    </source>
</evidence>
<dbReference type="AlphaFoldDB" id="E2BXE6"/>
<feature type="region of interest" description="Disordered" evidence="9">
    <location>
        <begin position="82"/>
        <end position="105"/>
    </location>
</feature>
<accession>E2BXE6</accession>
<proteinExistence type="predicted"/>
<dbReference type="GO" id="GO:0005745">
    <property type="term" value="C:m-AAA complex"/>
    <property type="evidence" value="ECO:0007669"/>
    <property type="project" value="TreeGrafter"/>
</dbReference>
<evidence type="ECO:0000259" key="10">
    <source>
        <dbReference type="Pfam" id="PF06480"/>
    </source>
</evidence>
<keyword evidence="6" id="KW-0862">Zinc</keyword>
<dbReference type="Gene3D" id="3.40.50.300">
    <property type="entry name" value="P-loop containing nucleotide triphosphate hydrolases"/>
    <property type="match status" value="1"/>
</dbReference>
<sequence length="345" mass="38996">MAHQLLSSAGKLEKLLLKSTQKGYFDIFQLKRQLSLLKNDTLLSTIEQLQQKWRSFCKQPPKGFEKFYKPGETKNVENIGKKAEEASSKKASTQKPSSSSSSSSSSKDFQWIFKMFGDSSQRGSKGFEGGDKDKTFMILSAASLAGLVIYIFAQDFNQKEITWREFVYNYLGKNLVEKLEVINKKWVRVRLMPGYTVDSSDTLWFNIGSTDTFERNLENAQLELNIGPENYIPVVYKNEVESINLLSYLPQILMWGFLIFLIRRSAEAMTGKGGKRGGLFGQVMESTAKLINSKDIGVRFKDVAGCEEAKIEIMEFVNFLKNPQQYIDLGAKIPKGAMLTGIKIV</sequence>
<feature type="domain" description="Peptidase M41 FtsH extracellular" evidence="10">
    <location>
        <begin position="144"/>
        <end position="232"/>
    </location>
</feature>
<evidence type="ECO:0000256" key="3">
    <source>
        <dbReference type="ARBA" id="ARBA00022723"/>
    </source>
</evidence>
<dbReference type="GO" id="GO:0008270">
    <property type="term" value="F:zinc ion binding"/>
    <property type="evidence" value="ECO:0007669"/>
    <property type="project" value="InterPro"/>
</dbReference>
<evidence type="ECO:0000256" key="1">
    <source>
        <dbReference type="ARBA" id="ARBA00001947"/>
    </source>
</evidence>
<evidence type="ECO:0000256" key="8">
    <source>
        <dbReference type="ARBA" id="ARBA00023049"/>
    </source>
</evidence>
<keyword evidence="4" id="KW-0547">Nucleotide-binding</keyword>
<dbReference type="OrthoDB" id="1413014at2759"/>
<dbReference type="InterPro" id="IPR027417">
    <property type="entry name" value="P-loop_NTPase"/>
</dbReference>
<organism evidence="12">
    <name type="scientific">Harpegnathos saltator</name>
    <name type="common">Jerdon's jumping ant</name>
    <dbReference type="NCBI Taxonomy" id="610380"/>
    <lineage>
        <taxon>Eukaryota</taxon>
        <taxon>Metazoa</taxon>
        <taxon>Ecdysozoa</taxon>
        <taxon>Arthropoda</taxon>
        <taxon>Hexapoda</taxon>
        <taxon>Insecta</taxon>
        <taxon>Pterygota</taxon>
        <taxon>Neoptera</taxon>
        <taxon>Endopterygota</taxon>
        <taxon>Hymenoptera</taxon>
        <taxon>Apocrita</taxon>
        <taxon>Aculeata</taxon>
        <taxon>Formicoidea</taxon>
        <taxon>Formicidae</taxon>
        <taxon>Ponerinae</taxon>
        <taxon>Ponerini</taxon>
        <taxon>Harpegnathos</taxon>
    </lineage>
</organism>
<gene>
    <name evidence="11" type="ORF">EAI_04814</name>
</gene>
<dbReference type="STRING" id="610380.E2BXE6"/>
<dbReference type="InterPro" id="IPR050928">
    <property type="entry name" value="ATP-dep_Zn_Metalloprotease"/>
</dbReference>